<gene>
    <name evidence="2" type="ORF">E4633_08710</name>
</gene>
<name>A0A4S1CGC5_9BACT</name>
<feature type="domain" description="DUF1653" evidence="1">
    <location>
        <begin position="6"/>
        <end position="66"/>
    </location>
</feature>
<evidence type="ECO:0000259" key="1">
    <source>
        <dbReference type="Pfam" id="PF07866"/>
    </source>
</evidence>
<dbReference type="RefSeq" id="WP_135869864.1">
    <property type="nucleotide sequence ID" value="NZ_SRSC01000002.1"/>
</dbReference>
<evidence type="ECO:0000313" key="3">
    <source>
        <dbReference type="Proteomes" id="UP000306416"/>
    </source>
</evidence>
<protein>
    <submittedName>
        <fullName evidence="2">DUF1653 domain-containing protein</fullName>
    </submittedName>
</protein>
<dbReference type="InterPro" id="IPR037135">
    <property type="entry name" value="DUF1653-like_dom_sf"/>
</dbReference>
<proteinExistence type="predicted"/>
<reference evidence="2 3" key="1">
    <citation type="submission" date="2019-04" db="EMBL/GenBank/DDBJ databases">
        <title>Geobacter oryzae sp. nov., ferric-reducing bacteria isolated from paddy soil.</title>
        <authorList>
            <person name="Xu Z."/>
            <person name="Masuda Y."/>
            <person name="Itoh H."/>
            <person name="Senoo K."/>
        </authorList>
    </citation>
    <scope>NUCLEOTIDE SEQUENCE [LARGE SCALE GENOMIC DNA]</scope>
    <source>
        <strain evidence="2 3">Red111</strain>
    </source>
</reference>
<dbReference type="Gene3D" id="2.30.30.320">
    <property type="entry name" value="DUF1653-like domain"/>
    <property type="match status" value="1"/>
</dbReference>
<dbReference type="InterPro" id="IPR023387">
    <property type="entry name" value="DUF1653-like_dom"/>
</dbReference>
<dbReference type="Pfam" id="PF07866">
    <property type="entry name" value="DUF1653"/>
    <property type="match status" value="1"/>
</dbReference>
<comment type="caution">
    <text evidence="2">The sequence shown here is derived from an EMBL/GenBank/DDBJ whole genome shotgun (WGS) entry which is preliminary data.</text>
</comment>
<evidence type="ECO:0000313" key="2">
    <source>
        <dbReference type="EMBL" id="TGU72383.1"/>
    </source>
</evidence>
<dbReference type="EMBL" id="SRSC01000002">
    <property type="protein sequence ID" value="TGU72383.1"/>
    <property type="molecule type" value="Genomic_DNA"/>
</dbReference>
<accession>A0A4S1CGC5</accession>
<dbReference type="Proteomes" id="UP000306416">
    <property type="component" value="Unassembled WGS sequence"/>
</dbReference>
<sequence length="71" mass="8262">MPVEPGRYRHYKGNYYEVIGTARHSETEEPMVVYRPLYGEGGLWVRPEAMFLEQVDVDGVLQPRFSRSLSD</sequence>
<dbReference type="AlphaFoldDB" id="A0A4S1CGC5"/>
<keyword evidence="3" id="KW-1185">Reference proteome</keyword>
<organism evidence="2 3">
    <name type="scientific">Geomonas terrae</name>
    <dbReference type="NCBI Taxonomy" id="2562681"/>
    <lineage>
        <taxon>Bacteria</taxon>
        <taxon>Pseudomonadati</taxon>
        <taxon>Thermodesulfobacteriota</taxon>
        <taxon>Desulfuromonadia</taxon>
        <taxon>Geobacterales</taxon>
        <taxon>Geobacteraceae</taxon>
        <taxon>Geomonas</taxon>
    </lineage>
</organism>